<dbReference type="OrthoDB" id="2568950at2759"/>
<comment type="caution">
    <text evidence="2">The sequence shown here is derived from an EMBL/GenBank/DDBJ whole genome shotgun (WGS) entry which is preliminary data.</text>
</comment>
<keyword evidence="3" id="KW-1185">Reference proteome</keyword>
<proteinExistence type="predicted"/>
<evidence type="ECO:0000313" key="3">
    <source>
        <dbReference type="Proteomes" id="UP000027361"/>
    </source>
</evidence>
<evidence type="ECO:0000256" key="1">
    <source>
        <dbReference type="SAM" id="SignalP"/>
    </source>
</evidence>
<reference evidence="2 3" key="1">
    <citation type="submission" date="2014-05" db="EMBL/GenBank/DDBJ databases">
        <title>Draft genome sequence of a rare smut relative, Tilletiaria anomala UBC 951.</title>
        <authorList>
            <consortium name="DOE Joint Genome Institute"/>
            <person name="Toome M."/>
            <person name="Kuo A."/>
            <person name="Henrissat B."/>
            <person name="Lipzen A."/>
            <person name="Tritt A."/>
            <person name="Yoshinaga Y."/>
            <person name="Zane M."/>
            <person name="Barry K."/>
            <person name="Grigoriev I.V."/>
            <person name="Spatafora J.W."/>
            <person name="Aimea M.C."/>
        </authorList>
    </citation>
    <scope>NUCLEOTIDE SEQUENCE [LARGE SCALE GENOMIC DNA]</scope>
    <source>
        <strain evidence="2 3">UBC 951</strain>
    </source>
</reference>
<dbReference type="HOGENOM" id="CLU_2098523_0_0_1"/>
<dbReference type="AlphaFoldDB" id="A0A066WH91"/>
<keyword evidence="1" id="KW-0732">Signal</keyword>
<feature type="signal peptide" evidence="1">
    <location>
        <begin position="1"/>
        <end position="19"/>
    </location>
</feature>
<dbReference type="OMA" id="CKAWKCA"/>
<feature type="chain" id="PRO_5001632899" description="Small secreted protein" evidence="1">
    <location>
        <begin position="20"/>
        <end position="116"/>
    </location>
</feature>
<gene>
    <name evidence="2" type="ORF">K437DRAFT_255137</name>
</gene>
<sequence length="116" mass="12543">MNFFTSTLAVINLALLVSAAPNKSEEALTKRVDNRQLVSFQGGDGAAFCKAWKCACVNYEPTNTALYFQATYCQPGDFSGKNTNTEARVYCTFTDGTTQTQVVKHIAAETGATLVN</sequence>
<accession>A0A066WH91</accession>
<evidence type="ECO:0000313" key="2">
    <source>
        <dbReference type="EMBL" id="KDN50419.1"/>
    </source>
</evidence>
<dbReference type="InParanoid" id="A0A066WH91"/>
<name>A0A066WH91_TILAU</name>
<evidence type="ECO:0008006" key="4">
    <source>
        <dbReference type="Google" id="ProtNLM"/>
    </source>
</evidence>
<organism evidence="2 3">
    <name type="scientific">Tilletiaria anomala (strain ATCC 24038 / CBS 436.72 / UBC 951)</name>
    <dbReference type="NCBI Taxonomy" id="1037660"/>
    <lineage>
        <taxon>Eukaryota</taxon>
        <taxon>Fungi</taxon>
        <taxon>Dikarya</taxon>
        <taxon>Basidiomycota</taxon>
        <taxon>Ustilaginomycotina</taxon>
        <taxon>Exobasidiomycetes</taxon>
        <taxon>Georgefischeriales</taxon>
        <taxon>Tilletiariaceae</taxon>
        <taxon>Tilletiaria</taxon>
    </lineage>
</organism>
<dbReference type="RefSeq" id="XP_013244544.1">
    <property type="nucleotide sequence ID" value="XM_013389090.1"/>
</dbReference>
<dbReference type="GeneID" id="25264072"/>
<protein>
    <recommendedName>
        <fullName evidence="4">Small secreted protein</fullName>
    </recommendedName>
</protein>
<dbReference type="EMBL" id="JMSN01000019">
    <property type="protein sequence ID" value="KDN50419.1"/>
    <property type="molecule type" value="Genomic_DNA"/>
</dbReference>
<dbReference type="Proteomes" id="UP000027361">
    <property type="component" value="Unassembled WGS sequence"/>
</dbReference>